<comment type="caution">
    <text evidence="1">The sequence shown here is derived from an EMBL/GenBank/DDBJ whole genome shotgun (WGS) entry which is preliminary data.</text>
</comment>
<protein>
    <submittedName>
        <fullName evidence="1">Uncharacterized protein</fullName>
    </submittedName>
</protein>
<name>A0A4C1YLX7_EUMVA</name>
<reference evidence="1 2" key="1">
    <citation type="journal article" date="2019" name="Commun. Biol.">
        <title>The bagworm genome reveals a unique fibroin gene that provides high tensile strength.</title>
        <authorList>
            <person name="Kono N."/>
            <person name="Nakamura H."/>
            <person name="Ohtoshi R."/>
            <person name="Tomita M."/>
            <person name="Numata K."/>
            <person name="Arakawa K."/>
        </authorList>
    </citation>
    <scope>NUCLEOTIDE SEQUENCE [LARGE SCALE GENOMIC DNA]</scope>
</reference>
<gene>
    <name evidence="1" type="ORF">EVAR_41883_1</name>
</gene>
<proteinExistence type="predicted"/>
<sequence>MYFECLSTVCQIKHGHAAAHAQFIRLSLVFILVFDWRIDPADKSERTRGDSKLKNEIKKKEKKKEVCGPLEL</sequence>
<accession>A0A4C1YLX7</accession>
<dbReference type="Proteomes" id="UP000299102">
    <property type="component" value="Unassembled WGS sequence"/>
</dbReference>
<evidence type="ECO:0000313" key="2">
    <source>
        <dbReference type="Proteomes" id="UP000299102"/>
    </source>
</evidence>
<evidence type="ECO:0000313" key="1">
    <source>
        <dbReference type="EMBL" id="GBP76100.1"/>
    </source>
</evidence>
<keyword evidence="2" id="KW-1185">Reference proteome</keyword>
<dbReference type="EMBL" id="BGZK01001276">
    <property type="protein sequence ID" value="GBP76100.1"/>
    <property type="molecule type" value="Genomic_DNA"/>
</dbReference>
<organism evidence="1 2">
    <name type="scientific">Eumeta variegata</name>
    <name type="common">Bagworm moth</name>
    <name type="synonym">Eumeta japonica</name>
    <dbReference type="NCBI Taxonomy" id="151549"/>
    <lineage>
        <taxon>Eukaryota</taxon>
        <taxon>Metazoa</taxon>
        <taxon>Ecdysozoa</taxon>
        <taxon>Arthropoda</taxon>
        <taxon>Hexapoda</taxon>
        <taxon>Insecta</taxon>
        <taxon>Pterygota</taxon>
        <taxon>Neoptera</taxon>
        <taxon>Endopterygota</taxon>
        <taxon>Lepidoptera</taxon>
        <taxon>Glossata</taxon>
        <taxon>Ditrysia</taxon>
        <taxon>Tineoidea</taxon>
        <taxon>Psychidae</taxon>
        <taxon>Oiketicinae</taxon>
        <taxon>Eumeta</taxon>
    </lineage>
</organism>
<dbReference type="AlphaFoldDB" id="A0A4C1YLX7"/>